<evidence type="ECO:0000313" key="4">
    <source>
        <dbReference type="EMBL" id="PWZ93125.1"/>
    </source>
</evidence>
<dbReference type="OrthoDB" id="2414285at2"/>
<dbReference type="EMBL" id="CP066884">
    <property type="protein sequence ID" value="QQM99148.1"/>
    <property type="molecule type" value="Genomic_DNA"/>
</dbReference>
<reference evidence="6" key="2">
    <citation type="journal article" date="2018" name="Vet. Microbiol.">
        <title>Methicillin-resistant staphylococci amongst veterinary personnel, personnel-owned pets, patients and the hospital environment of two small animal veterinary hospitals.</title>
        <authorList>
            <person name="Worthing K.A."/>
            <person name="Brown J."/>
            <person name="Gerber L."/>
            <person name="Abraham S."/>
            <person name="Trott D."/>
            <person name="Norris J.M."/>
        </authorList>
    </citation>
    <scope>NUCLEOTIDE SEQUENCE</scope>
    <source>
        <strain evidence="6">ST496-2</strain>
    </source>
</reference>
<feature type="transmembrane region" description="Helical" evidence="1">
    <location>
        <begin position="35"/>
        <end position="54"/>
    </location>
</feature>
<dbReference type="GeneID" id="93822922"/>
<reference evidence="5 10" key="5">
    <citation type="submission" date="2020-12" db="EMBL/GenBank/DDBJ databases">
        <title>Whole genome sequencing and de novo assembly of Staphylococcus pseudintermedius: a novel pangenome approach to unravel pathogenesis of canine pyoderma.</title>
        <authorList>
            <person name="Ferrer L."/>
            <person name="Perez D."/>
            <person name="Fonticoba R."/>
            <person name="Vines J."/>
            <person name="Fabregas N."/>
            <person name="Madronero S."/>
            <person name="Meroni G."/>
            <person name="Martino P."/>
            <person name="Martinez S."/>
            <person name="Cusco A."/>
            <person name="Migura L."/>
            <person name="Francino O."/>
        </authorList>
    </citation>
    <scope>NUCLEOTIDE SEQUENCE [LARGE SCALE GENOMIC DNA]</scope>
    <source>
        <strain evidence="5 10">HSP080</strain>
    </source>
</reference>
<name>A0A161UCU0_STAPS</name>
<keyword evidence="1" id="KW-0812">Transmembrane</keyword>
<dbReference type="NCBIfam" id="NF041554">
    <property type="entry name" value="SA1362_fam"/>
    <property type="match status" value="1"/>
</dbReference>
<organism evidence="3 8">
    <name type="scientific">Staphylococcus pseudintermedius</name>
    <dbReference type="NCBI Taxonomy" id="283734"/>
    <lineage>
        <taxon>Bacteria</taxon>
        <taxon>Bacillati</taxon>
        <taxon>Bacillota</taxon>
        <taxon>Bacilli</taxon>
        <taxon>Bacillales</taxon>
        <taxon>Staphylococcaceae</taxon>
        <taxon>Staphylococcus</taxon>
        <taxon>Staphylococcus intermedius group</taxon>
    </lineage>
</organism>
<evidence type="ECO:0000313" key="3">
    <source>
        <dbReference type="EMBL" id="PWZ75320.1"/>
    </source>
</evidence>
<dbReference type="RefSeq" id="WP_014613832.1">
    <property type="nucleotide sequence ID" value="NZ_AP019372.1"/>
</dbReference>
<evidence type="ECO:0000313" key="9">
    <source>
        <dbReference type="Proteomes" id="UP000256409"/>
    </source>
</evidence>
<dbReference type="Proteomes" id="UP000246800">
    <property type="component" value="Unassembled WGS sequence"/>
</dbReference>
<evidence type="ECO:0000313" key="10">
    <source>
        <dbReference type="Proteomes" id="UP000595859"/>
    </source>
</evidence>
<evidence type="ECO:0000313" key="11">
    <source>
        <dbReference type="Proteomes" id="UP000600220"/>
    </source>
</evidence>
<sequence length="74" mass="8831">MTTFQKMIFGVIIFVALIGLIFNLDVVLFSIFRSIITVAIIVGIIYLVYFFFFLTPDQRDYKKRVWKNKFKGRR</sequence>
<dbReference type="OMA" id="LMRNIIF"/>
<feature type="transmembrane region" description="Helical" evidence="1">
    <location>
        <begin position="7"/>
        <end position="29"/>
    </location>
</feature>
<dbReference type="Proteomes" id="UP000256409">
    <property type="component" value="Unassembled WGS sequence"/>
</dbReference>
<reference evidence="7 8" key="1">
    <citation type="journal article" date="2018" name="Vet. Microbiol.">
        <title>Clonal diversity and geographic distribution of methicillin-resistant Staphylococcus pseudintermedius from Australian animals: Discovery of novel sequence types.</title>
        <authorList>
            <person name="Worthing K.A."/>
            <person name="Abraham S."/>
            <person name="Coombs G.W."/>
            <person name="Pang S."/>
            <person name="Saputra S."/>
            <person name="Jordan D."/>
            <person name="Trott D.J."/>
            <person name="Norris J.M."/>
        </authorList>
    </citation>
    <scope>NUCLEOTIDE SEQUENCE [LARGE SCALE GENOMIC DNA]</scope>
    <source>
        <strain evidence="3 8">ST525 1</strain>
        <strain evidence="4 7">ST71 3</strain>
    </source>
</reference>
<dbReference type="eggNOG" id="ENOG5033J34">
    <property type="taxonomic scope" value="Bacteria"/>
</dbReference>
<evidence type="ECO:0000313" key="7">
    <source>
        <dbReference type="Proteomes" id="UP000246351"/>
    </source>
</evidence>
<dbReference type="InterPro" id="IPR048110">
    <property type="entry name" value="SA1362/YqhP-like"/>
</dbReference>
<reference evidence="9" key="3">
    <citation type="journal article" date="2018" name="Vet. Microbiol.">
        <title>Molecular epidemiology of methicillin-resistant staphylococci amongst veterinary personnel, personnel-owned pets, patients and the hospital environment of two companion animal veterinary hospitals.</title>
        <authorList>
            <person name="Worthing K.A."/>
            <person name="Brown J."/>
            <person name="Gerber L."/>
            <person name="Abraham S."/>
            <person name="Trott D."/>
            <person name="Norris J.M."/>
        </authorList>
    </citation>
    <scope>NUCLEOTIDE SEQUENCE [LARGE SCALE GENOMIC DNA]</scope>
    <source>
        <strain evidence="9">ST496-2</strain>
    </source>
</reference>
<dbReference type="EMBL" id="AAXKXX010000001">
    <property type="protein sequence ID" value="EGQ4383755.1"/>
    <property type="molecule type" value="Genomic_DNA"/>
</dbReference>
<dbReference type="Proteomes" id="UP000595859">
    <property type="component" value="Chromosome"/>
</dbReference>
<accession>A0A161UCU0</accession>
<dbReference type="STRING" id="937773.SPSINT_1228"/>
<dbReference type="AlphaFoldDB" id="A0A161UCU0"/>
<dbReference type="EMBL" id="QQPC01000009">
    <property type="protein sequence ID" value="REA83865.1"/>
    <property type="molecule type" value="Genomic_DNA"/>
</dbReference>
<evidence type="ECO:0000313" key="8">
    <source>
        <dbReference type="Proteomes" id="UP000246800"/>
    </source>
</evidence>
<dbReference type="EMBL" id="QEIT01000028">
    <property type="protein sequence ID" value="PWZ75320.1"/>
    <property type="molecule type" value="Genomic_DNA"/>
</dbReference>
<dbReference type="Proteomes" id="UP000246351">
    <property type="component" value="Unassembled WGS sequence"/>
</dbReference>
<keyword evidence="11" id="KW-1185">Reference proteome</keyword>
<protein>
    <submittedName>
        <fullName evidence="3">Uncharacterized protein</fullName>
    </submittedName>
</protein>
<evidence type="ECO:0000313" key="5">
    <source>
        <dbReference type="EMBL" id="QQM99148.1"/>
    </source>
</evidence>
<gene>
    <name evidence="3" type="ORF">DD902_05885</name>
    <name evidence="4" type="ORF">DD924_20740</name>
    <name evidence="6" type="ORF">DV961_01995</name>
    <name evidence="2" type="ORF">EGV54_01390</name>
    <name evidence="5" type="ORF">JGZ15_06080</name>
</gene>
<reference evidence="2 11" key="4">
    <citation type="submission" date="2018-11" db="EMBL/GenBank/DDBJ databases">
        <authorList>
            <consortium name="Veterinary Laboratory Investigation and Response Network"/>
        </authorList>
    </citation>
    <scope>NUCLEOTIDE SEQUENCE [LARGE SCALE GENOMIC DNA]</scope>
    <source>
        <strain evidence="2 11">SPSE-18-VL-LA-PA-Ryan-0021</strain>
    </source>
</reference>
<proteinExistence type="predicted"/>
<keyword evidence="1" id="KW-0472">Membrane</keyword>
<evidence type="ECO:0000313" key="2">
    <source>
        <dbReference type="EMBL" id="EGQ4383755.1"/>
    </source>
</evidence>
<keyword evidence="1" id="KW-1133">Transmembrane helix</keyword>
<evidence type="ECO:0000256" key="1">
    <source>
        <dbReference type="SAM" id="Phobius"/>
    </source>
</evidence>
<evidence type="ECO:0000313" key="6">
    <source>
        <dbReference type="EMBL" id="REA83865.1"/>
    </source>
</evidence>
<dbReference type="EMBL" id="QEIV01002690">
    <property type="protein sequence ID" value="PWZ93125.1"/>
    <property type="molecule type" value="Genomic_DNA"/>
</dbReference>
<dbReference type="Proteomes" id="UP000600220">
    <property type="component" value="Unassembled WGS sequence"/>
</dbReference>